<evidence type="ECO:0000313" key="1">
    <source>
        <dbReference type="EMBL" id="SHH22282.1"/>
    </source>
</evidence>
<name>A0A1M5R7I2_9BRAD</name>
<dbReference type="Proteomes" id="UP000190675">
    <property type="component" value="Chromosome I"/>
</dbReference>
<evidence type="ECO:0000313" key="2">
    <source>
        <dbReference type="Proteomes" id="UP000190675"/>
    </source>
</evidence>
<accession>A0A1M5R7I2</accession>
<protein>
    <submittedName>
        <fullName evidence="1">Uncharacterized protein</fullName>
    </submittedName>
</protein>
<sequence length="43" mass="4644">MPPRRELRCVLALPIYTLALILDVAAAVLGRLAALVAGDDWPE</sequence>
<reference evidence="1 2" key="1">
    <citation type="submission" date="2016-11" db="EMBL/GenBank/DDBJ databases">
        <authorList>
            <person name="Jaros S."/>
            <person name="Januszkiewicz K."/>
            <person name="Wedrychowicz H."/>
        </authorList>
    </citation>
    <scope>NUCLEOTIDE SEQUENCE [LARGE SCALE GENOMIC DNA]</scope>
    <source>
        <strain evidence="1 2">GAS242</strain>
    </source>
</reference>
<organism evidence="1 2">
    <name type="scientific">Bradyrhizobium erythrophlei</name>
    <dbReference type="NCBI Taxonomy" id="1437360"/>
    <lineage>
        <taxon>Bacteria</taxon>
        <taxon>Pseudomonadati</taxon>
        <taxon>Pseudomonadota</taxon>
        <taxon>Alphaproteobacteria</taxon>
        <taxon>Hyphomicrobiales</taxon>
        <taxon>Nitrobacteraceae</taxon>
        <taxon>Bradyrhizobium</taxon>
    </lineage>
</organism>
<dbReference type="AlphaFoldDB" id="A0A1M5R7I2"/>
<gene>
    <name evidence="1" type="ORF">SAMN05444169_6395</name>
</gene>
<dbReference type="RefSeq" id="WP_276328810.1">
    <property type="nucleotide sequence ID" value="NZ_LT670818.1"/>
</dbReference>
<proteinExistence type="predicted"/>
<dbReference type="EMBL" id="LT670818">
    <property type="protein sequence ID" value="SHH22282.1"/>
    <property type="molecule type" value="Genomic_DNA"/>
</dbReference>